<protein>
    <submittedName>
        <fullName evidence="2">Uncharacterized protein</fullName>
    </submittedName>
</protein>
<keyword evidence="1" id="KW-0472">Membrane</keyword>
<organism evidence="2 3">
    <name type="scientific">Cristinia sonorae</name>
    <dbReference type="NCBI Taxonomy" id="1940300"/>
    <lineage>
        <taxon>Eukaryota</taxon>
        <taxon>Fungi</taxon>
        <taxon>Dikarya</taxon>
        <taxon>Basidiomycota</taxon>
        <taxon>Agaricomycotina</taxon>
        <taxon>Agaricomycetes</taxon>
        <taxon>Agaricomycetidae</taxon>
        <taxon>Agaricales</taxon>
        <taxon>Pleurotineae</taxon>
        <taxon>Stephanosporaceae</taxon>
        <taxon>Cristinia</taxon>
    </lineage>
</organism>
<evidence type="ECO:0000313" key="3">
    <source>
        <dbReference type="Proteomes" id="UP000813824"/>
    </source>
</evidence>
<gene>
    <name evidence="2" type="ORF">BXZ70DRAFT_1030846</name>
</gene>
<feature type="transmembrane region" description="Helical" evidence="1">
    <location>
        <begin position="128"/>
        <end position="150"/>
    </location>
</feature>
<reference evidence="2" key="1">
    <citation type="journal article" date="2021" name="New Phytol.">
        <title>Evolutionary innovations through gain and loss of genes in the ectomycorrhizal Boletales.</title>
        <authorList>
            <person name="Wu G."/>
            <person name="Miyauchi S."/>
            <person name="Morin E."/>
            <person name="Kuo A."/>
            <person name="Drula E."/>
            <person name="Varga T."/>
            <person name="Kohler A."/>
            <person name="Feng B."/>
            <person name="Cao Y."/>
            <person name="Lipzen A."/>
            <person name="Daum C."/>
            <person name="Hundley H."/>
            <person name="Pangilinan J."/>
            <person name="Johnson J."/>
            <person name="Barry K."/>
            <person name="LaButti K."/>
            <person name="Ng V."/>
            <person name="Ahrendt S."/>
            <person name="Min B."/>
            <person name="Choi I.G."/>
            <person name="Park H."/>
            <person name="Plett J.M."/>
            <person name="Magnuson J."/>
            <person name="Spatafora J.W."/>
            <person name="Nagy L.G."/>
            <person name="Henrissat B."/>
            <person name="Grigoriev I.V."/>
            <person name="Yang Z.L."/>
            <person name="Xu J."/>
            <person name="Martin F.M."/>
        </authorList>
    </citation>
    <scope>NUCLEOTIDE SEQUENCE</scope>
    <source>
        <strain evidence="2">KKN 215</strain>
    </source>
</reference>
<keyword evidence="1" id="KW-0812">Transmembrane</keyword>
<feature type="transmembrane region" description="Helical" evidence="1">
    <location>
        <begin position="17"/>
        <end position="35"/>
    </location>
</feature>
<name>A0A8K0XNJ8_9AGAR</name>
<dbReference type="EMBL" id="JAEVFJ010000021">
    <property type="protein sequence ID" value="KAH8096953.1"/>
    <property type="molecule type" value="Genomic_DNA"/>
</dbReference>
<accession>A0A8K0XNJ8</accession>
<evidence type="ECO:0000313" key="2">
    <source>
        <dbReference type="EMBL" id="KAH8096953.1"/>
    </source>
</evidence>
<proteinExistence type="predicted"/>
<sequence>MAPSRAQMFLLSTSLQGLLHGFAFFMWIITMYMLVKDPQRQRVNYGMIAASTALMILTTAEYINNMIRLVRAFIIIGPNLPGGANGFFTDSTEYTFIIKACLFPVQTLILDGVVIYRAYVAWQKWHIVIYPGLAWCGLLVSTIGLLFTFLDNVVHPPSDPSRAPRSATGWITARYCATLATNMIATALLAFRIWYVNRRTITSGTSSRVGFLLRVVVESGCLYTTVNLVTLVTYRTGSPAGGIMRDLLPPILSLVFNMIVFRIGIQNSNWRIAFFSGQSSNRTPSCALPSRGSVQHQQMSALGIMVDTVVNSSLGTSDEEFHERQGHGSLRYRLEDLEANYTDPSSPLSKHCELDRDRL</sequence>
<feature type="transmembrane region" description="Helical" evidence="1">
    <location>
        <begin position="211"/>
        <end position="235"/>
    </location>
</feature>
<dbReference type="OrthoDB" id="3354175at2759"/>
<evidence type="ECO:0000256" key="1">
    <source>
        <dbReference type="SAM" id="Phobius"/>
    </source>
</evidence>
<feature type="transmembrane region" description="Helical" evidence="1">
    <location>
        <begin position="42"/>
        <end position="63"/>
    </location>
</feature>
<keyword evidence="3" id="KW-1185">Reference proteome</keyword>
<feature type="transmembrane region" description="Helical" evidence="1">
    <location>
        <begin position="170"/>
        <end position="191"/>
    </location>
</feature>
<comment type="caution">
    <text evidence="2">The sequence shown here is derived from an EMBL/GenBank/DDBJ whole genome shotgun (WGS) entry which is preliminary data.</text>
</comment>
<feature type="transmembrane region" description="Helical" evidence="1">
    <location>
        <begin position="247"/>
        <end position="265"/>
    </location>
</feature>
<dbReference type="Proteomes" id="UP000813824">
    <property type="component" value="Unassembled WGS sequence"/>
</dbReference>
<keyword evidence="1" id="KW-1133">Transmembrane helix</keyword>
<dbReference type="AlphaFoldDB" id="A0A8K0XNJ8"/>